<evidence type="ECO:0000313" key="2">
    <source>
        <dbReference type="Proteomes" id="UP001183582"/>
    </source>
</evidence>
<proteinExistence type="predicted"/>
<dbReference type="EMBL" id="JAHWXH010000001">
    <property type="protein sequence ID" value="MDS0245653.1"/>
    <property type="molecule type" value="Genomic_DNA"/>
</dbReference>
<comment type="caution">
    <text evidence="1">The sequence shown here is derived from an EMBL/GenBank/DDBJ whole genome shotgun (WGS) entry which is preliminary data.</text>
</comment>
<organism evidence="1 2">
    <name type="scientific">Microbacterium aurantiacum</name>
    <dbReference type="NCBI Taxonomy" id="162393"/>
    <lineage>
        <taxon>Bacteria</taxon>
        <taxon>Bacillati</taxon>
        <taxon>Actinomycetota</taxon>
        <taxon>Actinomycetes</taxon>
        <taxon>Micrococcales</taxon>
        <taxon>Microbacteriaceae</taxon>
        <taxon>Microbacterium</taxon>
    </lineage>
</organism>
<evidence type="ECO:0000313" key="1">
    <source>
        <dbReference type="EMBL" id="MDS0245653.1"/>
    </source>
</evidence>
<name>A0AAJ2LYR1_9MICO</name>
<accession>A0AAJ2LYR1</accession>
<sequence length="98" mass="10300">MDRPEVVCVCGSARFADEIRAANRDLTFAGVIVLAPGEATGAVPDEQKAALDSLHKHKIDLADRVLVVNPGGYVGASTRDEIAYAHATGTPVSFTHPT</sequence>
<dbReference type="AlphaFoldDB" id="A0AAJ2LYR1"/>
<protein>
    <submittedName>
        <fullName evidence="1">Uncharacterized protein</fullName>
    </submittedName>
</protein>
<dbReference type="RefSeq" id="WP_082334726.1">
    <property type="nucleotide sequence ID" value="NZ_KQ440289.1"/>
</dbReference>
<dbReference type="Proteomes" id="UP001183582">
    <property type="component" value="Unassembled WGS sequence"/>
</dbReference>
<reference evidence="1 2" key="1">
    <citation type="submission" date="2021-06" db="EMBL/GenBank/DDBJ databases">
        <title>Genome-based taxonomic framework of Microbacterium strains isolated from marine environment, the description of four new species and reclassification of four preexisting species.</title>
        <authorList>
            <person name="Lee S.D."/>
            <person name="Kim S.-M."/>
            <person name="Byeon Y.-S."/>
            <person name="Yang H.L."/>
            <person name="Kim I.S."/>
        </authorList>
    </citation>
    <scope>NUCLEOTIDE SEQUENCE [LARGE SCALE GENOMIC DNA]</scope>
    <source>
        <strain evidence="1 2">KACC 20514</strain>
    </source>
</reference>
<gene>
    <name evidence="1" type="ORF">KZC50_08515</name>
</gene>